<sequence>MKMGVIPNLPADREALRRDGLVLFSKLIRTKNVDGLQETIPEQSEDRKQKLTVSI</sequence>
<feature type="non-terminal residue" evidence="2">
    <location>
        <position position="1"/>
    </location>
</feature>
<proteinExistence type="predicted"/>
<dbReference type="OrthoDB" id="6801117at2759"/>
<dbReference type="Proteomes" id="UP000625711">
    <property type="component" value="Unassembled WGS sequence"/>
</dbReference>
<comment type="caution">
    <text evidence="2">The sequence shown here is derived from an EMBL/GenBank/DDBJ whole genome shotgun (WGS) entry which is preliminary data.</text>
</comment>
<name>A0A834LY25_RHYFE</name>
<protein>
    <submittedName>
        <fullName evidence="2">Uncharacterized protein</fullName>
    </submittedName>
</protein>
<evidence type="ECO:0000313" key="3">
    <source>
        <dbReference type="Proteomes" id="UP000625711"/>
    </source>
</evidence>
<accession>A0A834LY25</accession>
<evidence type="ECO:0000313" key="1">
    <source>
        <dbReference type="EMBL" id="KAF7264460.1"/>
    </source>
</evidence>
<gene>
    <name evidence="2" type="ORF">GWI33_023173</name>
    <name evidence="1" type="ORF">GWI33_023174</name>
</gene>
<reference evidence="2" key="1">
    <citation type="submission" date="2020-08" db="EMBL/GenBank/DDBJ databases">
        <title>Genome sequencing and assembly of the red palm weevil Rhynchophorus ferrugineus.</title>
        <authorList>
            <person name="Dias G.B."/>
            <person name="Bergman C.M."/>
            <person name="Manee M."/>
        </authorList>
    </citation>
    <scope>NUCLEOTIDE SEQUENCE</scope>
    <source>
        <strain evidence="2">AA-2017</strain>
        <tissue evidence="2">Whole larva</tissue>
    </source>
</reference>
<evidence type="ECO:0000313" key="2">
    <source>
        <dbReference type="EMBL" id="KAF7264461.1"/>
    </source>
</evidence>
<keyword evidence="3" id="KW-1185">Reference proteome</keyword>
<dbReference type="AlphaFoldDB" id="A0A834LY25"/>
<dbReference type="EMBL" id="JAACXV010016944">
    <property type="protein sequence ID" value="KAF7264460.1"/>
    <property type="molecule type" value="Genomic_DNA"/>
</dbReference>
<organism evidence="2 3">
    <name type="scientific">Rhynchophorus ferrugineus</name>
    <name type="common">Red palm weevil</name>
    <name type="synonym">Curculio ferrugineus</name>
    <dbReference type="NCBI Taxonomy" id="354439"/>
    <lineage>
        <taxon>Eukaryota</taxon>
        <taxon>Metazoa</taxon>
        <taxon>Ecdysozoa</taxon>
        <taxon>Arthropoda</taxon>
        <taxon>Hexapoda</taxon>
        <taxon>Insecta</taxon>
        <taxon>Pterygota</taxon>
        <taxon>Neoptera</taxon>
        <taxon>Endopterygota</taxon>
        <taxon>Coleoptera</taxon>
        <taxon>Polyphaga</taxon>
        <taxon>Cucujiformia</taxon>
        <taxon>Curculionidae</taxon>
        <taxon>Dryophthorinae</taxon>
        <taxon>Rhynchophorus</taxon>
    </lineage>
</organism>
<dbReference type="EMBL" id="JAACXV010016943">
    <property type="protein sequence ID" value="KAF7264461.1"/>
    <property type="molecule type" value="Genomic_DNA"/>
</dbReference>